<feature type="signal peptide" evidence="1">
    <location>
        <begin position="1"/>
        <end position="15"/>
    </location>
</feature>
<accession>A0ABQ9DZX6</accession>
<dbReference type="EMBL" id="JARBDR010000921">
    <property type="protein sequence ID" value="KAJ8298776.1"/>
    <property type="molecule type" value="Genomic_DNA"/>
</dbReference>
<evidence type="ECO:0000313" key="2">
    <source>
        <dbReference type="EMBL" id="KAJ8298776.1"/>
    </source>
</evidence>
<protein>
    <submittedName>
        <fullName evidence="2">Uncharacterized protein</fullName>
    </submittedName>
</protein>
<dbReference type="Proteomes" id="UP001217089">
    <property type="component" value="Unassembled WGS sequence"/>
</dbReference>
<name>A0ABQ9DZX6_TEGGR</name>
<feature type="chain" id="PRO_5045712350" evidence="1">
    <location>
        <begin position="16"/>
        <end position="96"/>
    </location>
</feature>
<reference evidence="2 3" key="1">
    <citation type="submission" date="2022-12" db="EMBL/GenBank/DDBJ databases">
        <title>Chromosome-level genome of Tegillarca granosa.</title>
        <authorList>
            <person name="Kim J."/>
        </authorList>
    </citation>
    <scope>NUCLEOTIDE SEQUENCE [LARGE SCALE GENOMIC DNA]</scope>
    <source>
        <strain evidence="2">Teg-2019</strain>
        <tissue evidence="2">Adductor muscle</tissue>
    </source>
</reference>
<evidence type="ECO:0000256" key="1">
    <source>
        <dbReference type="SAM" id="SignalP"/>
    </source>
</evidence>
<comment type="caution">
    <text evidence="2">The sequence shown here is derived from an EMBL/GenBank/DDBJ whole genome shotgun (WGS) entry which is preliminary data.</text>
</comment>
<gene>
    <name evidence="2" type="ORF">KUTeg_022836</name>
</gene>
<organism evidence="2 3">
    <name type="scientific">Tegillarca granosa</name>
    <name type="common">Malaysian cockle</name>
    <name type="synonym">Anadara granosa</name>
    <dbReference type="NCBI Taxonomy" id="220873"/>
    <lineage>
        <taxon>Eukaryota</taxon>
        <taxon>Metazoa</taxon>
        <taxon>Spiralia</taxon>
        <taxon>Lophotrochozoa</taxon>
        <taxon>Mollusca</taxon>
        <taxon>Bivalvia</taxon>
        <taxon>Autobranchia</taxon>
        <taxon>Pteriomorphia</taxon>
        <taxon>Arcoida</taxon>
        <taxon>Arcoidea</taxon>
        <taxon>Arcidae</taxon>
        <taxon>Tegillarca</taxon>
    </lineage>
</organism>
<evidence type="ECO:0000313" key="3">
    <source>
        <dbReference type="Proteomes" id="UP001217089"/>
    </source>
</evidence>
<proteinExistence type="predicted"/>
<keyword evidence="3" id="KW-1185">Reference proteome</keyword>
<sequence length="96" mass="10815">MKILIGLAVLSFVLCQTDHLLLLLKAMHASHSYQALPPEEKVIAAELLAAAEVDQITHYVDQLGFVKLLQFLDHVNKINATEAHLLERYLEQVNKL</sequence>
<keyword evidence="1" id="KW-0732">Signal</keyword>